<proteinExistence type="predicted"/>
<dbReference type="OrthoDB" id="1906396at2759"/>
<sequence>MCWSVGCGAGFIFERYTVENLVVGPPCGEMDEMAFACGEHNDLLAMVCQEFGQLYMSRAHSLDSPSSATFKDEVSRSRHQIYVLTSFRLQEQSAWLDDLLGDWGLGLGFENKDVVQDVACTALESACVYASHGPFISGFTQNLIQYKM</sequence>
<gene>
    <name evidence="1" type="ORF">CTI12_AA310350</name>
</gene>
<accession>A0A2U1N3Q3</accession>
<evidence type="ECO:0000313" key="1">
    <source>
        <dbReference type="EMBL" id="PWA68132.1"/>
    </source>
</evidence>
<dbReference type="STRING" id="35608.A0A2U1N3Q3"/>
<evidence type="ECO:0000313" key="2">
    <source>
        <dbReference type="Proteomes" id="UP000245207"/>
    </source>
</evidence>
<organism evidence="1 2">
    <name type="scientific">Artemisia annua</name>
    <name type="common">Sweet wormwood</name>
    <dbReference type="NCBI Taxonomy" id="35608"/>
    <lineage>
        <taxon>Eukaryota</taxon>
        <taxon>Viridiplantae</taxon>
        <taxon>Streptophyta</taxon>
        <taxon>Embryophyta</taxon>
        <taxon>Tracheophyta</taxon>
        <taxon>Spermatophyta</taxon>
        <taxon>Magnoliopsida</taxon>
        <taxon>eudicotyledons</taxon>
        <taxon>Gunneridae</taxon>
        <taxon>Pentapetalae</taxon>
        <taxon>asterids</taxon>
        <taxon>campanulids</taxon>
        <taxon>Asterales</taxon>
        <taxon>Asteraceae</taxon>
        <taxon>Asteroideae</taxon>
        <taxon>Anthemideae</taxon>
        <taxon>Artemisiinae</taxon>
        <taxon>Artemisia</taxon>
    </lineage>
</organism>
<dbReference type="AlphaFoldDB" id="A0A2U1N3Q3"/>
<comment type="caution">
    <text evidence="1">The sequence shown here is derived from an EMBL/GenBank/DDBJ whole genome shotgun (WGS) entry which is preliminary data.</text>
</comment>
<dbReference type="EMBL" id="PKPP01003700">
    <property type="protein sequence ID" value="PWA68132.1"/>
    <property type="molecule type" value="Genomic_DNA"/>
</dbReference>
<reference evidence="1 2" key="1">
    <citation type="journal article" date="2018" name="Mol. Plant">
        <title>The genome of Artemisia annua provides insight into the evolution of Asteraceae family and artemisinin biosynthesis.</title>
        <authorList>
            <person name="Shen Q."/>
            <person name="Zhang L."/>
            <person name="Liao Z."/>
            <person name="Wang S."/>
            <person name="Yan T."/>
            <person name="Shi P."/>
            <person name="Liu M."/>
            <person name="Fu X."/>
            <person name="Pan Q."/>
            <person name="Wang Y."/>
            <person name="Lv Z."/>
            <person name="Lu X."/>
            <person name="Zhang F."/>
            <person name="Jiang W."/>
            <person name="Ma Y."/>
            <person name="Chen M."/>
            <person name="Hao X."/>
            <person name="Li L."/>
            <person name="Tang Y."/>
            <person name="Lv G."/>
            <person name="Zhou Y."/>
            <person name="Sun X."/>
            <person name="Brodelius P.E."/>
            <person name="Rose J.K.C."/>
            <person name="Tang K."/>
        </authorList>
    </citation>
    <scope>NUCLEOTIDE SEQUENCE [LARGE SCALE GENOMIC DNA]</scope>
    <source>
        <strain evidence="2">cv. Huhao1</strain>
        <tissue evidence="1">Leaf</tissue>
    </source>
</reference>
<dbReference type="GO" id="GO:0016301">
    <property type="term" value="F:kinase activity"/>
    <property type="evidence" value="ECO:0007669"/>
    <property type="project" value="UniProtKB-KW"/>
</dbReference>
<keyword evidence="2" id="KW-1185">Reference proteome</keyword>
<name>A0A2U1N3Q3_ARTAN</name>
<protein>
    <submittedName>
        <fullName evidence="1">Galactokinase</fullName>
    </submittedName>
</protein>
<keyword evidence="1" id="KW-0418">Kinase</keyword>
<dbReference type="Proteomes" id="UP000245207">
    <property type="component" value="Unassembled WGS sequence"/>
</dbReference>
<keyword evidence="1" id="KW-0808">Transferase</keyword>